<evidence type="ECO:0000256" key="1">
    <source>
        <dbReference type="ARBA" id="ARBA00006484"/>
    </source>
</evidence>
<gene>
    <name evidence="3" type="ORF">PanWU01x14_300760</name>
</gene>
<dbReference type="InterPro" id="IPR036291">
    <property type="entry name" value="NAD(P)-bd_dom_sf"/>
</dbReference>
<dbReference type="STRING" id="3476.A0A2P5AU05"/>
<dbReference type="EMBL" id="JXTB01000449">
    <property type="protein sequence ID" value="PON39995.1"/>
    <property type="molecule type" value="Genomic_DNA"/>
</dbReference>
<dbReference type="PANTHER" id="PTHR48107">
    <property type="entry name" value="NADPH-DEPENDENT ALDEHYDE REDUCTASE-LIKE PROTEIN, CHLOROPLASTIC-RELATED"/>
    <property type="match status" value="1"/>
</dbReference>
<proteinExistence type="inferred from homology"/>
<evidence type="ECO:0000256" key="2">
    <source>
        <dbReference type="ARBA" id="ARBA00023002"/>
    </source>
</evidence>
<accession>A0A2P5AU05</accession>
<sequence>MAEEIQISKDQSASASASPLNGRVAIVTGGSRGIGRAIAVHLHYLGAKVVINYASSRTQADQLAVELNAAAAEHRAIAVRGDVSDRDQVKHLFVDQWASR</sequence>
<organism evidence="3 4">
    <name type="scientific">Parasponia andersonii</name>
    <name type="common">Sponia andersonii</name>
    <dbReference type="NCBI Taxonomy" id="3476"/>
    <lineage>
        <taxon>Eukaryota</taxon>
        <taxon>Viridiplantae</taxon>
        <taxon>Streptophyta</taxon>
        <taxon>Embryophyta</taxon>
        <taxon>Tracheophyta</taxon>
        <taxon>Spermatophyta</taxon>
        <taxon>Magnoliopsida</taxon>
        <taxon>eudicotyledons</taxon>
        <taxon>Gunneridae</taxon>
        <taxon>Pentapetalae</taxon>
        <taxon>rosids</taxon>
        <taxon>fabids</taxon>
        <taxon>Rosales</taxon>
        <taxon>Cannabaceae</taxon>
        <taxon>Parasponia</taxon>
    </lineage>
</organism>
<reference evidence="4" key="1">
    <citation type="submission" date="2016-06" db="EMBL/GenBank/DDBJ databases">
        <title>Parallel loss of symbiosis genes in relatives of nitrogen-fixing non-legume Parasponia.</title>
        <authorList>
            <person name="Van Velzen R."/>
            <person name="Holmer R."/>
            <person name="Bu F."/>
            <person name="Rutten L."/>
            <person name="Van Zeijl A."/>
            <person name="Liu W."/>
            <person name="Santuari L."/>
            <person name="Cao Q."/>
            <person name="Sharma T."/>
            <person name="Shen D."/>
            <person name="Roswanjaya Y."/>
            <person name="Wardhani T."/>
            <person name="Kalhor M.S."/>
            <person name="Jansen J."/>
            <person name="Van den Hoogen J."/>
            <person name="Gungor B."/>
            <person name="Hartog M."/>
            <person name="Hontelez J."/>
            <person name="Verver J."/>
            <person name="Yang W.-C."/>
            <person name="Schijlen E."/>
            <person name="Repin R."/>
            <person name="Schilthuizen M."/>
            <person name="Schranz E."/>
            <person name="Heidstra R."/>
            <person name="Miyata K."/>
            <person name="Fedorova E."/>
            <person name="Kohlen W."/>
            <person name="Bisseling T."/>
            <person name="Smit S."/>
            <person name="Geurts R."/>
        </authorList>
    </citation>
    <scope>NUCLEOTIDE SEQUENCE [LARGE SCALE GENOMIC DNA]</scope>
    <source>
        <strain evidence="4">cv. WU1-14</strain>
    </source>
</reference>
<evidence type="ECO:0000313" key="4">
    <source>
        <dbReference type="Proteomes" id="UP000237105"/>
    </source>
</evidence>
<keyword evidence="2" id="KW-0560">Oxidoreductase</keyword>
<name>A0A2P5AU05_PARAD</name>
<dbReference type="Gene3D" id="3.40.50.720">
    <property type="entry name" value="NAD(P)-binding Rossmann-like Domain"/>
    <property type="match status" value="1"/>
</dbReference>
<dbReference type="SUPFAM" id="SSF51735">
    <property type="entry name" value="NAD(P)-binding Rossmann-fold domains"/>
    <property type="match status" value="1"/>
</dbReference>
<dbReference type="GO" id="GO:0016614">
    <property type="term" value="F:oxidoreductase activity, acting on CH-OH group of donors"/>
    <property type="evidence" value="ECO:0007669"/>
    <property type="project" value="UniProtKB-ARBA"/>
</dbReference>
<dbReference type="PANTHER" id="PTHR48107:SF12">
    <property type="entry name" value="NAD DEPENDENT EPIMERASE_DEHYDRATASE FAMILY PROTEIN, EXPRESSED"/>
    <property type="match status" value="1"/>
</dbReference>
<dbReference type="OrthoDB" id="1669814at2759"/>
<dbReference type="AlphaFoldDB" id="A0A2P5AU05"/>
<comment type="caution">
    <text evidence="3">The sequence shown here is derived from an EMBL/GenBank/DDBJ whole genome shotgun (WGS) entry which is preliminary data.</text>
</comment>
<dbReference type="InterPro" id="IPR002347">
    <property type="entry name" value="SDR_fam"/>
</dbReference>
<protein>
    <submittedName>
        <fullName evidence="3">Short-chain dehydrogenase/reductase</fullName>
    </submittedName>
</protein>
<comment type="similarity">
    <text evidence="1">Belongs to the short-chain dehydrogenases/reductases (SDR) family.</text>
</comment>
<dbReference type="Proteomes" id="UP000237105">
    <property type="component" value="Unassembled WGS sequence"/>
</dbReference>
<dbReference type="Pfam" id="PF00106">
    <property type="entry name" value="adh_short"/>
    <property type="match status" value="1"/>
</dbReference>
<evidence type="ECO:0000313" key="3">
    <source>
        <dbReference type="EMBL" id="PON39995.1"/>
    </source>
</evidence>
<keyword evidence="4" id="KW-1185">Reference proteome</keyword>